<dbReference type="OrthoDB" id="3059378at2759"/>
<protein>
    <submittedName>
        <fullName evidence="2">Uncharacterized protein</fullName>
    </submittedName>
</protein>
<evidence type="ECO:0000256" key="1">
    <source>
        <dbReference type="SAM" id="MobiDB-lite"/>
    </source>
</evidence>
<feature type="region of interest" description="Disordered" evidence="1">
    <location>
        <begin position="194"/>
        <end position="262"/>
    </location>
</feature>
<dbReference type="Proteomes" id="UP000807469">
    <property type="component" value="Unassembled WGS sequence"/>
</dbReference>
<proteinExistence type="predicted"/>
<comment type="caution">
    <text evidence="2">The sequence shown here is derived from an EMBL/GenBank/DDBJ whole genome shotgun (WGS) entry which is preliminary data.</text>
</comment>
<sequence length="262" mass="28820">MKACNIHSSQVNLSLRQEGTARFDVIQDPYPQTLSQFGALFFPPIRHDLILSIMLRQFIATGHTRFHSLALHLRASSVHQQPPYRLTTSTPGIKPFAASLSTTTTTRQLQPQTSSVNPKGLTFKRLSLHLSNPSRIEITKVNGVKVTVTGDYTVLGTDSDAYFHLDTDPASVDMEVGTLPYEHPRNHHVSSIVVSGSGGPSAEADRDHPKTVGGHLRYGGRGYTAKDELEAFSEMSKEDEGPDGKECKGRKPEEARPTLRYG</sequence>
<feature type="compositionally biased region" description="Basic and acidic residues" evidence="1">
    <location>
        <begin position="224"/>
        <end position="262"/>
    </location>
</feature>
<accession>A0A9P6CN98</accession>
<name>A0A9P6CN98_9AGAR</name>
<organism evidence="2 3">
    <name type="scientific">Pholiota conissans</name>
    <dbReference type="NCBI Taxonomy" id="109636"/>
    <lineage>
        <taxon>Eukaryota</taxon>
        <taxon>Fungi</taxon>
        <taxon>Dikarya</taxon>
        <taxon>Basidiomycota</taxon>
        <taxon>Agaricomycotina</taxon>
        <taxon>Agaricomycetes</taxon>
        <taxon>Agaricomycetidae</taxon>
        <taxon>Agaricales</taxon>
        <taxon>Agaricineae</taxon>
        <taxon>Strophariaceae</taxon>
        <taxon>Pholiota</taxon>
    </lineage>
</organism>
<keyword evidence="3" id="KW-1185">Reference proteome</keyword>
<reference evidence="2" key="1">
    <citation type="submission" date="2020-11" db="EMBL/GenBank/DDBJ databases">
        <authorList>
            <consortium name="DOE Joint Genome Institute"/>
            <person name="Ahrendt S."/>
            <person name="Riley R."/>
            <person name="Andreopoulos W."/>
            <person name="Labutti K."/>
            <person name="Pangilinan J."/>
            <person name="Ruiz-Duenas F.J."/>
            <person name="Barrasa J.M."/>
            <person name="Sanchez-Garcia M."/>
            <person name="Camarero S."/>
            <person name="Miyauchi S."/>
            <person name="Serrano A."/>
            <person name="Linde D."/>
            <person name="Babiker R."/>
            <person name="Drula E."/>
            <person name="Ayuso-Fernandez I."/>
            <person name="Pacheco R."/>
            <person name="Padilla G."/>
            <person name="Ferreira P."/>
            <person name="Barriuso J."/>
            <person name="Kellner H."/>
            <person name="Castanera R."/>
            <person name="Alfaro M."/>
            <person name="Ramirez L."/>
            <person name="Pisabarro A.G."/>
            <person name="Kuo A."/>
            <person name="Tritt A."/>
            <person name="Lipzen A."/>
            <person name="He G."/>
            <person name="Yan M."/>
            <person name="Ng V."/>
            <person name="Cullen D."/>
            <person name="Martin F."/>
            <person name="Rosso M.-N."/>
            <person name="Henrissat B."/>
            <person name="Hibbett D."/>
            <person name="Martinez A.T."/>
            <person name="Grigoriev I.V."/>
        </authorList>
    </citation>
    <scope>NUCLEOTIDE SEQUENCE</scope>
    <source>
        <strain evidence="2">CIRM-BRFM 674</strain>
    </source>
</reference>
<gene>
    <name evidence="2" type="ORF">BDN70DRAFT_998089</name>
</gene>
<evidence type="ECO:0000313" key="2">
    <source>
        <dbReference type="EMBL" id="KAF9472612.1"/>
    </source>
</evidence>
<dbReference type="AlphaFoldDB" id="A0A9P6CN98"/>
<dbReference type="EMBL" id="MU155516">
    <property type="protein sequence ID" value="KAF9472612.1"/>
    <property type="molecule type" value="Genomic_DNA"/>
</dbReference>
<evidence type="ECO:0000313" key="3">
    <source>
        <dbReference type="Proteomes" id="UP000807469"/>
    </source>
</evidence>